<comment type="caution">
    <text evidence="2">The sequence shown here is derived from an EMBL/GenBank/DDBJ whole genome shotgun (WGS) entry which is preliminary data.</text>
</comment>
<dbReference type="Proteomes" id="UP001055125">
    <property type="component" value="Unassembled WGS sequence"/>
</dbReference>
<protein>
    <recommendedName>
        <fullName evidence="1">Recombinase domain-containing protein</fullName>
    </recommendedName>
</protein>
<proteinExistence type="predicted"/>
<keyword evidence="3" id="KW-1185">Reference proteome</keyword>
<dbReference type="EMBL" id="BPQP01000012">
    <property type="protein sequence ID" value="GJD93632.1"/>
    <property type="molecule type" value="Genomic_DNA"/>
</dbReference>
<organism evidence="2 3">
    <name type="scientific">Methylobacterium iners</name>
    <dbReference type="NCBI Taxonomy" id="418707"/>
    <lineage>
        <taxon>Bacteria</taxon>
        <taxon>Pseudomonadati</taxon>
        <taxon>Pseudomonadota</taxon>
        <taxon>Alphaproteobacteria</taxon>
        <taxon>Hyphomicrobiales</taxon>
        <taxon>Methylobacteriaceae</taxon>
        <taxon>Methylobacterium</taxon>
    </lineage>
</organism>
<gene>
    <name evidence="2" type="ORF">OCOJLMKI_0828</name>
</gene>
<reference evidence="2" key="2">
    <citation type="submission" date="2021-08" db="EMBL/GenBank/DDBJ databases">
        <authorList>
            <person name="Tani A."/>
            <person name="Ola A."/>
            <person name="Ogura Y."/>
            <person name="Katsura K."/>
            <person name="Hayashi T."/>
        </authorList>
    </citation>
    <scope>NUCLEOTIDE SEQUENCE</scope>
    <source>
        <strain evidence="2">DSM 19015</strain>
    </source>
</reference>
<evidence type="ECO:0000259" key="1">
    <source>
        <dbReference type="Pfam" id="PF07508"/>
    </source>
</evidence>
<dbReference type="RefSeq" id="WP_373874716.1">
    <property type="nucleotide sequence ID" value="NZ_BPQP01000012.1"/>
</dbReference>
<dbReference type="Pfam" id="PF07508">
    <property type="entry name" value="Recombinase"/>
    <property type="match status" value="1"/>
</dbReference>
<name>A0ABQ4RUI3_9HYPH</name>
<accession>A0ABQ4RUI3</accession>
<dbReference type="InterPro" id="IPR011109">
    <property type="entry name" value="DNA_bind_recombinase_dom"/>
</dbReference>
<evidence type="ECO:0000313" key="2">
    <source>
        <dbReference type="EMBL" id="GJD93632.1"/>
    </source>
</evidence>
<sequence length="85" mass="9116">MPSHVDVGSGIENDTAHAADSGLLIGRAKRSASVNERRAQLMVMINAMRRRGNTLLVGIADELNRRGIPAPRGGQWSATQVARVL</sequence>
<evidence type="ECO:0000313" key="3">
    <source>
        <dbReference type="Proteomes" id="UP001055125"/>
    </source>
</evidence>
<reference evidence="2" key="1">
    <citation type="journal article" date="2021" name="Front. Microbiol.">
        <title>Comprehensive Comparative Genomics and Phenotyping of Methylobacterium Species.</title>
        <authorList>
            <person name="Alessa O."/>
            <person name="Ogura Y."/>
            <person name="Fujitani Y."/>
            <person name="Takami H."/>
            <person name="Hayashi T."/>
            <person name="Sahin N."/>
            <person name="Tani A."/>
        </authorList>
    </citation>
    <scope>NUCLEOTIDE SEQUENCE</scope>
    <source>
        <strain evidence="2">DSM 19015</strain>
    </source>
</reference>
<feature type="domain" description="Recombinase" evidence="1">
    <location>
        <begin position="56"/>
        <end position="85"/>
    </location>
</feature>